<evidence type="ECO:0000313" key="1">
    <source>
        <dbReference type="EMBL" id="EGU49333.1"/>
    </source>
</evidence>
<organism evidence="1 2">
    <name type="scientific">Vibrio ichthyoenteri ATCC 700023</name>
    <dbReference type="NCBI Taxonomy" id="870968"/>
    <lineage>
        <taxon>Bacteria</taxon>
        <taxon>Pseudomonadati</taxon>
        <taxon>Pseudomonadota</taxon>
        <taxon>Gammaproteobacteria</taxon>
        <taxon>Vibrionales</taxon>
        <taxon>Vibrionaceae</taxon>
        <taxon>Vibrio</taxon>
    </lineage>
</organism>
<sequence length="32" mass="3655">MVTYPLGYEYLDHRLGYALVGRILDPCLVEQG</sequence>
<reference evidence="1 2" key="1">
    <citation type="journal article" date="2012" name="Int. J. Syst. Evol. Microbiol.">
        <title>Vibrio caribbeanicus sp. nov., isolated from the marine sponge Scleritoderma cyanea.</title>
        <authorList>
            <person name="Hoffmann M."/>
            <person name="Monday S.R."/>
            <person name="Allard M.W."/>
            <person name="Strain E.A."/>
            <person name="Whittaker P."/>
            <person name="Naum M."/>
            <person name="McCarthy P.J."/>
            <person name="Lopez J.V."/>
            <person name="Fischer M."/>
            <person name="Brown E.W."/>
        </authorList>
    </citation>
    <scope>NUCLEOTIDE SEQUENCE [LARGE SCALE GENOMIC DNA]</scope>
    <source>
        <strain evidence="1 2">ATCC 700023</strain>
    </source>
</reference>
<gene>
    <name evidence="1" type="ORF">VII00023_09860</name>
</gene>
<name>F9RW80_9VIBR</name>
<accession>F9RW80</accession>
<dbReference type="AlphaFoldDB" id="F9RW80"/>
<keyword evidence="2" id="KW-1185">Reference proteome</keyword>
<dbReference type="Proteomes" id="UP000004605">
    <property type="component" value="Unassembled WGS sequence"/>
</dbReference>
<comment type="caution">
    <text evidence="1">The sequence shown here is derived from an EMBL/GenBank/DDBJ whole genome shotgun (WGS) entry which is preliminary data.</text>
</comment>
<dbReference type="EMBL" id="AFWF01000003">
    <property type="protein sequence ID" value="EGU49333.1"/>
    <property type="molecule type" value="Genomic_DNA"/>
</dbReference>
<proteinExistence type="predicted"/>
<evidence type="ECO:0000313" key="2">
    <source>
        <dbReference type="Proteomes" id="UP000004605"/>
    </source>
</evidence>
<protein>
    <submittedName>
        <fullName evidence="1">Uncharacterized protein</fullName>
    </submittedName>
</protein>